<dbReference type="InterPro" id="IPR000524">
    <property type="entry name" value="Tscrpt_reg_HTH_GntR"/>
</dbReference>
<accession>A0A168R488</accession>
<dbReference type="GO" id="GO:0003700">
    <property type="term" value="F:DNA-binding transcription factor activity"/>
    <property type="evidence" value="ECO:0007669"/>
    <property type="project" value="InterPro"/>
</dbReference>
<dbReference type="PRINTS" id="PR00035">
    <property type="entry name" value="HTHGNTR"/>
</dbReference>
<dbReference type="GO" id="GO:0003677">
    <property type="term" value="F:DNA binding"/>
    <property type="evidence" value="ECO:0007669"/>
    <property type="project" value="UniProtKB-KW"/>
</dbReference>
<keyword evidence="3" id="KW-0804">Transcription</keyword>
<reference evidence="5" key="1">
    <citation type="submission" date="2016-03" db="EMBL/GenBank/DDBJ databases">
        <title>Draft genome sequence of Paenibacillus antarcticus CECT 5836.</title>
        <authorList>
            <person name="Shin S.-K."/>
            <person name="Yi H."/>
        </authorList>
    </citation>
    <scope>NUCLEOTIDE SEQUENCE [LARGE SCALE GENOMIC DNA]</scope>
    <source>
        <strain evidence="5">CECT 5836</strain>
    </source>
</reference>
<organism evidence="5 6">
    <name type="scientific">Paenibacillus antarcticus</name>
    <dbReference type="NCBI Taxonomy" id="253703"/>
    <lineage>
        <taxon>Bacteria</taxon>
        <taxon>Bacillati</taxon>
        <taxon>Bacillota</taxon>
        <taxon>Bacilli</taxon>
        <taxon>Bacillales</taxon>
        <taxon>Paenibacillaceae</taxon>
        <taxon>Paenibacillus</taxon>
    </lineage>
</organism>
<dbReference type="Gene3D" id="1.10.10.10">
    <property type="entry name" value="Winged helix-like DNA-binding domain superfamily/Winged helix DNA-binding domain"/>
    <property type="match status" value="1"/>
</dbReference>
<dbReference type="FunFam" id="1.10.10.10:FF:000079">
    <property type="entry name" value="GntR family transcriptional regulator"/>
    <property type="match status" value="1"/>
</dbReference>
<comment type="caution">
    <text evidence="5">The sequence shown here is derived from an EMBL/GenBank/DDBJ whole genome shotgun (WGS) entry which is preliminary data.</text>
</comment>
<dbReference type="Pfam" id="PF07702">
    <property type="entry name" value="UTRA"/>
    <property type="match status" value="1"/>
</dbReference>
<dbReference type="PROSITE" id="PS50949">
    <property type="entry name" value="HTH_GNTR"/>
    <property type="match status" value="1"/>
</dbReference>
<evidence type="ECO:0000256" key="2">
    <source>
        <dbReference type="ARBA" id="ARBA00023125"/>
    </source>
</evidence>
<evidence type="ECO:0000259" key="4">
    <source>
        <dbReference type="PROSITE" id="PS50949"/>
    </source>
</evidence>
<dbReference type="EMBL" id="LVJI01000001">
    <property type="protein sequence ID" value="OAB48572.1"/>
    <property type="molecule type" value="Genomic_DNA"/>
</dbReference>
<dbReference type="InterPro" id="IPR036390">
    <property type="entry name" value="WH_DNA-bd_sf"/>
</dbReference>
<dbReference type="SUPFAM" id="SSF46785">
    <property type="entry name" value="Winged helix' DNA-binding domain"/>
    <property type="match status" value="1"/>
</dbReference>
<name>A0A168R488_9BACL</name>
<dbReference type="AlphaFoldDB" id="A0A168R488"/>
<dbReference type="CDD" id="cd07377">
    <property type="entry name" value="WHTH_GntR"/>
    <property type="match status" value="1"/>
</dbReference>
<dbReference type="InterPro" id="IPR011663">
    <property type="entry name" value="UTRA"/>
</dbReference>
<dbReference type="Pfam" id="PF00392">
    <property type="entry name" value="GntR"/>
    <property type="match status" value="1"/>
</dbReference>
<dbReference type="PANTHER" id="PTHR44846:SF1">
    <property type="entry name" value="MANNOSYL-D-GLYCERATE TRANSPORT_METABOLISM SYSTEM REPRESSOR MNGR-RELATED"/>
    <property type="match status" value="1"/>
</dbReference>
<dbReference type="OrthoDB" id="457376at2"/>
<dbReference type="PANTHER" id="PTHR44846">
    <property type="entry name" value="MANNOSYL-D-GLYCERATE TRANSPORT/METABOLISM SYSTEM REPRESSOR MNGR-RELATED"/>
    <property type="match status" value="1"/>
</dbReference>
<keyword evidence="6" id="KW-1185">Reference proteome</keyword>
<evidence type="ECO:0000256" key="1">
    <source>
        <dbReference type="ARBA" id="ARBA00023015"/>
    </source>
</evidence>
<dbReference type="Gene3D" id="3.40.1410.10">
    <property type="entry name" value="Chorismate lyase-like"/>
    <property type="match status" value="1"/>
</dbReference>
<dbReference type="GO" id="GO:0045892">
    <property type="term" value="P:negative regulation of DNA-templated transcription"/>
    <property type="evidence" value="ECO:0007669"/>
    <property type="project" value="TreeGrafter"/>
</dbReference>
<protein>
    <recommendedName>
        <fullName evidence="4">HTH gntR-type domain-containing protein</fullName>
    </recommendedName>
</protein>
<keyword evidence="2" id="KW-0238">DNA-binding</keyword>
<dbReference type="SMART" id="SM00866">
    <property type="entry name" value="UTRA"/>
    <property type="match status" value="1"/>
</dbReference>
<dbReference type="SUPFAM" id="SSF64288">
    <property type="entry name" value="Chorismate lyase-like"/>
    <property type="match status" value="1"/>
</dbReference>
<keyword evidence="1" id="KW-0805">Transcription regulation</keyword>
<proteinExistence type="predicted"/>
<sequence>MELLQSHAPLYYQLKTFIKNKIELGEWEIGTAIPSERELEKSLGLSRTPVRQAIGELVVEGILEKKHGKGTFVAEPTNTQTTTTLVGLLEGLKHKSLQPTVKIHEYKIRVAPIEVTSKLHLPEGSQMIMVRRQISVDHRCLIVDENYFNLNLTTFITEDNLSNNTVFELLEKNGIHIRKGSQIFSSSLLSGLNAELLNLSEGCPALVIKTLLFNARELPLQYSISYCNPDTYEHEILLSR</sequence>
<evidence type="ECO:0000256" key="3">
    <source>
        <dbReference type="ARBA" id="ARBA00023163"/>
    </source>
</evidence>
<evidence type="ECO:0000313" key="6">
    <source>
        <dbReference type="Proteomes" id="UP000077355"/>
    </source>
</evidence>
<dbReference type="SMART" id="SM00345">
    <property type="entry name" value="HTH_GNTR"/>
    <property type="match status" value="1"/>
</dbReference>
<evidence type="ECO:0000313" key="5">
    <source>
        <dbReference type="EMBL" id="OAB48572.1"/>
    </source>
</evidence>
<dbReference type="RefSeq" id="WP_068646285.1">
    <property type="nucleotide sequence ID" value="NZ_CP043611.1"/>
</dbReference>
<dbReference type="InterPro" id="IPR050679">
    <property type="entry name" value="Bact_HTH_transcr_reg"/>
</dbReference>
<dbReference type="InterPro" id="IPR036388">
    <property type="entry name" value="WH-like_DNA-bd_sf"/>
</dbReference>
<feature type="domain" description="HTH gntR-type" evidence="4">
    <location>
        <begin position="8"/>
        <end position="76"/>
    </location>
</feature>
<dbReference type="InterPro" id="IPR028978">
    <property type="entry name" value="Chorismate_lyase_/UTRA_dom_sf"/>
</dbReference>
<gene>
    <name evidence="5" type="ORF">PBAT_02770</name>
</gene>
<dbReference type="Proteomes" id="UP000077355">
    <property type="component" value="Unassembled WGS sequence"/>
</dbReference>